<protein>
    <recommendedName>
        <fullName evidence="4">Phosphate regulon sensor protein PhoR</fullName>
        <ecNumber evidence="3">2.7.13.3</ecNumber>
    </recommendedName>
</protein>
<evidence type="ECO:0000256" key="18">
    <source>
        <dbReference type="SAM" id="Phobius"/>
    </source>
</evidence>
<dbReference type="Pfam" id="PF11808">
    <property type="entry name" value="PhoR"/>
    <property type="match status" value="1"/>
</dbReference>
<keyword evidence="21" id="KW-1185">Reference proteome</keyword>
<dbReference type="NCBIfam" id="TIGR02966">
    <property type="entry name" value="phoR_proteo"/>
    <property type="match status" value="1"/>
</dbReference>
<feature type="transmembrane region" description="Helical" evidence="18">
    <location>
        <begin position="7"/>
        <end position="27"/>
    </location>
</feature>
<keyword evidence="15" id="KW-0902">Two-component regulatory system</keyword>
<keyword evidence="11" id="KW-0547">Nucleotide-binding</keyword>
<dbReference type="FunFam" id="1.10.287.130:FF:000001">
    <property type="entry name" value="Two-component sensor histidine kinase"/>
    <property type="match status" value="1"/>
</dbReference>
<dbReference type="InterPro" id="IPR035965">
    <property type="entry name" value="PAS-like_dom_sf"/>
</dbReference>
<dbReference type="PANTHER" id="PTHR45453">
    <property type="entry name" value="PHOSPHATE REGULON SENSOR PROTEIN PHOR"/>
    <property type="match status" value="1"/>
</dbReference>
<evidence type="ECO:0000256" key="14">
    <source>
        <dbReference type="ARBA" id="ARBA00022989"/>
    </source>
</evidence>
<dbReference type="InterPro" id="IPR003661">
    <property type="entry name" value="HisK_dim/P_dom"/>
</dbReference>
<dbReference type="InterPro" id="IPR004358">
    <property type="entry name" value="Sig_transdc_His_kin-like_C"/>
</dbReference>
<dbReference type="SMART" id="SM00388">
    <property type="entry name" value="HisKA"/>
    <property type="match status" value="1"/>
</dbReference>
<name>A0AA95NFM4_9BURK</name>
<evidence type="ECO:0000256" key="16">
    <source>
        <dbReference type="ARBA" id="ARBA00023136"/>
    </source>
</evidence>
<dbReference type="SMART" id="SM00387">
    <property type="entry name" value="HATPase_c"/>
    <property type="match status" value="1"/>
</dbReference>
<evidence type="ECO:0000256" key="7">
    <source>
        <dbReference type="ARBA" id="ARBA00022553"/>
    </source>
</evidence>
<accession>A0AA95NFM4</accession>
<dbReference type="InterPro" id="IPR003594">
    <property type="entry name" value="HATPase_dom"/>
</dbReference>
<evidence type="ECO:0000313" key="20">
    <source>
        <dbReference type="EMBL" id="WIT11429.1"/>
    </source>
</evidence>
<dbReference type="GO" id="GO:0004721">
    <property type="term" value="F:phosphoprotein phosphatase activity"/>
    <property type="evidence" value="ECO:0007669"/>
    <property type="project" value="InterPro"/>
</dbReference>
<dbReference type="Gene3D" id="1.10.287.130">
    <property type="match status" value="1"/>
</dbReference>
<evidence type="ECO:0000256" key="1">
    <source>
        <dbReference type="ARBA" id="ARBA00000085"/>
    </source>
</evidence>
<gene>
    <name evidence="20" type="primary">phoR</name>
    <name evidence="20" type="ORF">PFX98_21435</name>
</gene>
<dbReference type="Pfam" id="PF13188">
    <property type="entry name" value="PAS_8"/>
    <property type="match status" value="1"/>
</dbReference>
<dbReference type="EC" id="2.7.13.3" evidence="3"/>
<dbReference type="InterPro" id="IPR014310">
    <property type="entry name" value="Sig_transdc_His_kinase_PhoR"/>
</dbReference>
<dbReference type="GO" id="GO:0016036">
    <property type="term" value="P:cellular response to phosphate starvation"/>
    <property type="evidence" value="ECO:0007669"/>
    <property type="project" value="TreeGrafter"/>
</dbReference>
<dbReference type="Pfam" id="PF02518">
    <property type="entry name" value="HATPase_c"/>
    <property type="match status" value="1"/>
</dbReference>
<comment type="subcellular location">
    <subcellularLocation>
        <location evidence="2">Cell inner membrane</location>
        <topology evidence="2">Multi-pass membrane protein</topology>
    </subcellularLocation>
</comment>
<dbReference type="SUPFAM" id="SSF55874">
    <property type="entry name" value="ATPase domain of HSP90 chaperone/DNA topoisomerase II/histidine kinase"/>
    <property type="match status" value="1"/>
</dbReference>
<dbReference type="InterPro" id="IPR005467">
    <property type="entry name" value="His_kinase_dom"/>
</dbReference>
<evidence type="ECO:0000256" key="8">
    <source>
        <dbReference type="ARBA" id="ARBA00022592"/>
    </source>
</evidence>
<dbReference type="SMART" id="SM00091">
    <property type="entry name" value="PAS"/>
    <property type="match status" value="1"/>
</dbReference>
<keyword evidence="13" id="KW-0067">ATP-binding</keyword>
<dbReference type="PROSITE" id="PS50109">
    <property type="entry name" value="HIS_KIN"/>
    <property type="match status" value="1"/>
</dbReference>
<dbReference type="Pfam" id="PF00512">
    <property type="entry name" value="HisKA"/>
    <property type="match status" value="1"/>
</dbReference>
<feature type="transmembrane region" description="Helical" evidence="18">
    <location>
        <begin position="33"/>
        <end position="53"/>
    </location>
</feature>
<dbReference type="Gene3D" id="3.30.565.10">
    <property type="entry name" value="Histidine kinase-like ATPase, C-terminal domain"/>
    <property type="match status" value="1"/>
</dbReference>
<keyword evidence="14 18" id="KW-1133">Transmembrane helix</keyword>
<dbReference type="GO" id="GO:0006817">
    <property type="term" value="P:phosphate ion transport"/>
    <property type="evidence" value="ECO:0007669"/>
    <property type="project" value="UniProtKB-KW"/>
</dbReference>
<keyword evidence="8" id="KW-0592">Phosphate transport</keyword>
<evidence type="ECO:0000256" key="9">
    <source>
        <dbReference type="ARBA" id="ARBA00022679"/>
    </source>
</evidence>
<dbReference type="GO" id="GO:0000155">
    <property type="term" value="F:phosphorelay sensor kinase activity"/>
    <property type="evidence" value="ECO:0007669"/>
    <property type="project" value="InterPro"/>
</dbReference>
<evidence type="ECO:0000256" key="2">
    <source>
        <dbReference type="ARBA" id="ARBA00004429"/>
    </source>
</evidence>
<dbReference type="InterPro" id="IPR000014">
    <property type="entry name" value="PAS"/>
</dbReference>
<evidence type="ECO:0000256" key="11">
    <source>
        <dbReference type="ARBA" id="ARBA00022741"/>
    </source>
</evidence>
<evidence type="ECO:0000256" key="13">
    <source>
        <dbReference type="ARBA" id="ARBA00022840"/>
    </source>
</evidence>
<dbReference type="PANTHER" id="PTHR45453:SF1">
    <property type="entry name" value="PHOSPHATE REGULON SENSOR PROTEIN PHOR"/>
    <property type="match status" value="1"/>
</dbReference>
<comment type="function">
    <text evidence="17">Member of the two-component regulatory system PhoR/PhoB involved in the phosphate regulon genes expression. PhoR may function as a membrane-associated protein kinase that phosphorylates PhoB in response to environmental signals.</text>
</comment>
<keyword evidence="9" id="KW-0808">Transferase</keyword>
<evidence type="ECO:0000256" key="5">
    <source>
        <dbReference type="ARBA" id="ARBA00022448"/>
    </source>
</evidence>
<evidence type="ECO:0000256" key="12">
    <source>
        <dbReference type="ARBA" id="ARBA00022777"/>
    </source>
</evidence>
<sequence length="452" mass="49410">MTWLLPRIIVSAIVAALGGLLGLWVGQWLGIPLLSHLLGAALAVGALVMLDAVRAHRLIQWLRGAQDGEAPRDTGLWGELGYRFERALRDRERLLQRERLQLDQFLSAIEASPNGVLLLDAQDHILWCNSVAADHFSLDPVRDRQQRITNLVRYPSFVAHLQSGQYAQGLTLTNARGRATLQVIVRGYGEGMRLVLSLDVTERERAEAMRRDFVANVSHEIRTPLTVLAGFIETMSSLNLTEAERRRVLQLMGQQTHRMQSLVSDLLTLAQLEGSPRPAADQWINLDKLLARVGADALALSAGRHQLTLPGEQHAELAGVEAEVLSAVSNLLSNAVRYTPEGGAITLGWRIQADGSGELCVSDNGPGIAREHLPRLTERFYRVDGSRSRDTGGTGLGLSIVKHVLQRHGGELDIQSELGAGSRFRLVFPAARVRLNDDLAIGAEAAMAPAGR</sequence>
<keyword evidence="16 18" id="KW-0472">Membrane</keyword>
<keyword evidence="7" id="KW-0597">Phosphoprotein</keyword>
<dbReference type="PRINTS" id="PR00344">
    <property type="entry name" value="BCTRLSENSOR"/>
</dbReference>
<keyword evidence="6" id="KW-1003">Cell membrane</keyword>
<evidence type="ECO:0000256" key="4">
    <source>
        <dbReference type="ARBA" id="ARBA00019665"/>
    </source>
</evidence>
<dbReference type="EMBL" id="CP116346">
    <property type="protein sequence ID" value="WIT11429.1"/>
    <property type="molecule type" value="Genomic_DNA"/>
</dbReference>
<dbReference type="InterPro" id="IPR021766">
    <property type="entry name" value="PhoR_N"/>
</dbReference>
<organism evidence="20 21">
    <name type="scientific">Paucibacter sediminis</name>
    <dbReference type="NCBI Taxonomy" id="3019553"/>
    <lineage>
        <taxon>Bacteria</taxon>
        <taxon>Pseudomonadati</taxon>
        <taxon>Pseudomonadota</taxon>
        <taxon>Betaproteobacteria</taxon>
        <taxon>Burkholderiales</taxon>
        <taxon>Sphaerotilaceae</taxon>
        <taxon>Roseateles</taxon>
    </lineage>
</organism>
<dbReference type="SUPFAM" id="SSF47384">
    <property type="entry name" value="Homodimeric domain of signal transducing histidine kinase"/>
    <property type="match status" value="1"/>
</dbReference>
<dbReference type="KEGG" id="pais:PFX98_21435"/>
<comment type="catalytic activity">
    <reaction evidence="1">
        <text>ATP + protein L-histidine = ADP + protein N-phospho-L-histidine.</text>
        <dbReference type="EC" id="2.7.13.3"/>
    </reaction>
</comment>
<dbReference type="GO" id="GO:0005524">
    <property type="term" value="F:ATP binding"/>
    <property type="evidence" value="ECO:0007669"/>
    <property type="project" value="UniProtKB-KW"/>
</dbReference>
<proteinExistence type="predicted"/>
<evidence type="ECO:0000256" key="6">
    <source>
        <dbReference type="ARBA" id="ARBA00022475"/>
    </source>
</evidence>
<feature type="domain" description="Histidine kinase" evidence="19">
    <location>
        <begin position="216"/>
        <end position="432"/>
    </location>
</feature>
<dbReference type="InterPro" id="IPR036890">
    <property type="entry name" value="HATPase_C_sf"/>
</dbReference>
<keyword evidence="12 20" id="KW-0418">Kinase</keyword>
<reference evidence="20" key="1">
    <citation type="submission" date="2023-01" db="EMBL/GenBank/DDBJ databases">
        <title>Whole genome sequence of Paucibacter sp. S2-9 isolated from pond sediment.</title>
        <authorList>
            <person name="Jung J.Y."/>
        </authorList>
    </citation>
    <scope>NUCLEOTIDE SEQUENCE</scope>
    <source>
        <strain evidence="20">S2-9</strain>
    </source>
</reference>
<evidence type="ECO:0000313" key="21">
    <source>
        <dbReference type="Proteomes" id="UP001177769"/>
    </source>
</evidence>
<dbReference type="AlphaFoldDB" id="A0AA95NFM4"/>
<dbReference type="InterPro" id="IPR050351">
    <property type="entry name" value="BphY/WalK/GraS-like"/>
</dbReference>
<keyword evidence="10 18" id="KW-0812">Transmembrane</keyword>
<dbReference type="GO" id="GO:0005886">
    <property type="term" value="C:plasma membrane"/>
    <property type="evidence" value="ECO:0007669"/>
    <property type="project" value="UniProtKB-SubCell"/>
</dbReference>
<dbReference type="SUPFAM" id="SSF55785">
    <property type="entry name" value="PYP-like sensor domain (PAS domain)"/>
    <property type="match status" value="1"/>
</dbReference>
<evidence type="ECO:0000259" key="19">
    <source>
        <dbReference type="PROSITE" id="PS50109"/>
    </source>
</evidence>
<evidence type="ECO:0000256" key="15">
    <source>
        <dbReference type="ARBA" id="ARBA00023012"/>
    </source>
</evidence>
<dbReference type="InterPro" id="IPR036097">
    <property type="entry name" value="HisK_dim/P_sf"/>
</dbReference>
<dbReference type="Proteomes" id="UP001177769">
    <property type="component" value="Chromosome"/>
</dbReference>
<dbReference type="CDD" id="cd00082">
    <property type="entry name" value="HisKA"/>
    <property type="match status" value="1"/>
</dbReference>
<dbReference type="FunFam" id="3.30.565.10:FF:000006">
    <property type="entry name" value="Sensor histidine kinase WalK"/>
    <property type="match status" value="1"/>
</dbReference>
<evidence type="ECO:0000256" key="3">
    <source>
        <dbReference type="ARBA" id="ARBA00012438"/>
    </source>
</evidence>
<keyword evidence="5" id="KW-0813">Transport</keyword>
<dbReference type="RefSeq" id="WP_285232511.1">
    <property type="nucleotide sequence ID" value="NZ_CP116346.1"/>
</dbReference>
<evidence type="ECO:0000256" key="17">
    <source>
        <dbReference type="ARBA" id="ARBA00025207"/>
    </source>
</evidence>
<evidence type="ECO:0000256" key="10">
    <source>
        <dbReference type="ARBA" id="ARBA00022692"/>
    </source>
</evidence>